<dbReference type="RefSeq" id="WP_253770343.1">
    <property type="nucleotide sequence ID" value="NZ_JAMTCK010000005.1"/>
</dbReference>
<comment type="caution">
    <text evidence="1">The sequence shown here is derived from an EMBL/GenBank/DDBJ whole genome shotgun (WGS) entry which is preliminary data.</text>
</comment>
<accession>A0AAE3GDQ4</accession>
<dbReference type="GO" id="GO:0009306">
    <property type="term" value="P:protein secretion"/>
    <property type="evidence" value="ECO:0007669"/>
    <property type="project" value="InterPro"/>
</dbReference>
<dbReference type="EMBL" id="JAMTCK010000005">
    <property type="protein sequence ID" value="MCP2165480.1"/>
    <property type="molecule type" value="Genomic_DNA"/>
</dbReference>
<evidence type="ECO:0000313" key="2">
    <source>
        <dbReference type="Proteomes" id="UP001206128"/>
    </source>
</evidence>
<dbReference type="Proteomes" id="UP001206128">
    <property type="component" value="Unassembled WGS sequence"/>
</dbReference>
<reference evidence="1" key="1">
    <citation type="submission" date="2022-06" db="EMBL/GenBank/DDBJ databases">
        <title>Genomic Encyclopedia of Archaeal and Bacterial Type Strains, Phase II (KMG-II): from individual species to whole genera.</title>
        <authorList>
            <person name="Goeker M."/>
        </authorList>
    </citation>
    <scope>NUCLEOTIDE SEQUENCE</scope>
    <source>
        <strain evidence="1">DSM 43935</strain>
    </source>
</reference>
<sequence>MTAKGFSVDPAALSAYASKTGQLAEDVNEVGSSGLSGVQSVPADCLGDVGQEAGFSAALAELGTTLARTIADVATATEGLASAVGKAAQDYQVQDAGTAQGFAGVNA</sequence>
<keyword evidence="2" id="KW-1185">Reference proteome</keyword>
<dbReference type="InterPro" id="IPR022536">
    <property type="entry name" value="EspC"/>
</dbReference>
<organism evidence="1 2">
    <name type="scientific">Goodfellowiella coeruleoviolacea</name>
    <dbReference type="NCBI Taxonomy" id="334858"/>
    <lineage>
        <taxon>Bacteria</taxon>
        <taxon>Bacillati</taxon>
        <taxon>Actinomycetota</taxon>
        <taxon>Actinomycetes</taxon>
        <taxon>Pseudonocardiales</taxon>
        <taxon>Pseudonocardiaceae</taxon>
        <taxon>Goodfellowiella</taxon>
    </lineage>
</organism>
<gene>
    <name evidence="1" type="ORF">LX83_002338</name>
</gene>
<protein>
    <submittedName>
        <fullName evidence="1">Excreted virulence factor EspC, type VII ESX diderm</fullName>
    </submittedName>
</protein>
<name>A0AAE3GDQ4_9PSEU</name>
<proteinExistence type="predicted"/>
<evidence type="ECO:0000313" key="1">
    <source>
        <dbReference type="EMBL" id="MCP2165480.1"/>
    </source>
</evidence>
<dbReference type="Pfam" id="PF10824">
    <property type="entry name" value="T7SS_ESX_EspC"/>
    <property type="match status" value="1"/>
</dbReference>
<dbReference type="AlphaFoldDB" id="A0AAE3GDQ4"/>